<name>A0AA39Y9F1_9PEZI</name>
<protein>
    <submittedName>
        <fullName evidence="1">Uncharacterized protein</fullName>
    </submittedName>
</protein>
<dbReference type="AlphaFoldDB" id="A0AA39Y9F1"/>
<organism evidence="1 2">
    <name type="scientific">Cercophora newfieldiana</name>
    <dbReference type="NCBI Taxonomy" id="92897"/>
    <lineage>
        <taxon>Eukaryota</taxon>
        <taxon>Fungi</taxon>
        <taxon>Dikarya</taxon>
        <taxon>Ascomycota</taxon>
        <taxon>Pezizomycotina</taxon>
        <taxon>Sordariomycetes</taxon>
        <taxon>Sordariomycetidae</taxon>
        <taxon>Sordariales</taxon>
        <taxon>Lasiosphaeriaceae</taxon>
        <taxon>Cercophora</taxon>
    </lineage>
</organism>
<evidence type="ECO:0000313" key="2">
    <source>
        <dbReference type="Proteomes" id="UP001174936"/>
    </source>
</evidence>
<proteinExistence type="predicted"/>
<keyword evidence="2" id="KW-1185">Reference proteome</keyword>
<sequence length="170" mass="18289">MSRFHRDDLPVASKGLLVLGELAPAPCHAPASASALRPSPSPPLPLLKGCLRRKTIAGLFGYGRKSVQWADLPASERTVSRWPQSSWVGVDLEAIAEVVDPAIPAPSPHLSRAQDALLDGRLRQAEKNCLANAALESRDSLPPYAGRHPALYLSERGLVWDPDRSLPVAP</sequence>
<reference evidence="1" key="1">
    <citation type="submission" date="2023-06" db="EMBL/GenBank/DDBJ databases">
        <title>Genome-scale phylogeny and comparative genomics of the fungal order Sordariales.</title>
        <authorList>
            <consortium name="Lawrence Berkeley National Laboratory"/>
            <person name="Hensen N."/>
            <person name="Bonometti L."/>
            <person name="Westerberg I."/>
            <person name="Brannstrom I.O."/>
            <person name="Guillou S."/>
            <person name="Cros-Aarteil S."/>
            <person name="Calhoun S."/>
            <person name="Haridas S."/>
            <person name="Kuo A."/>
            <person name="Mondo S."/>
            <person name="Pangilinan J."/>
            <person name="Riley R."/>
            <person name="Labutti K."/>
            <person name="Andreopoulos B."/>
            <person name="Lipzen A."/>
            <person name="Chen C."/>
            <person name="Yanf M."/>
            <person name="Daum C."/>
            <person name="Ng V."/>
            <person name="Clum A."/>
            <person name="Steindorff A."/>
            <person name="Ohm R."/>
            <person name="Martin F."/>
            <person name="Silar P."/>
            <person name="Natvig D."/>
            <person name="Lalanne C."/>
            <person name="Gautier V."/>
            <person name="Ament-Velasquez S.L."/>
            <person name="Kruys A."/>
            <person name="Hutchinson M.I."/>
            <person name="Powell A.J."/>
            <person name="Barry K."/>
            <person name="Miller A.N."/>
            <person name="Grigoriev I.V."/>
            <person name="Debuchy R."/>
            <person name="Gladieux P."/>
            <person name="Thoren M.H."/>
            <person name="Johannesson H."/>
        </authorList>
    </citation>
    <scope>NUCLEOTIDE SEQUENCE</scope>
    <source>
        <strain evidence="1">SMH2532-1</strain>
    </source>
</reference>
<accession>A0AA39Y9F1</accession>
<gene>
    <name evidence="1" type="ORF">B0T16DRAFT_458811</name>
</gene>
<dbReference type="Proteomes" id="UP001174936">
    <property type="component" value="Unassembled WGS sequence"/>
</dbReference>
<evidence type="ECO:0000313" key="1">
    <source>
        <dbReference type="EMBL" id="KAK0646935.1"/>
    </source>
</evidence>
<dbReference type="EMBL" id="JAULSV010000004">
    <property type="protein sequence ID" value="KAK0646935.1"/>
    <property type="molecule type" value="Genomic_DNA"/>
</dbReference>
<comment type="caution">
    <text evidence="1">The sequence shown here is derived from an EMBL/GenBank/DDBJ whole genome shotgun (WGS) entry which is preliminary data.</text>
</comment>